<feature type="binding site" evidence="7">
    <location>
        <position position="619"/>
    </location>
    <ligand>
        <name>Zn(2+)</name>
        <dbReference type="ChEBI" id="CHEBI:29105"/>
        <label>1</label>
        <note>catalytic</note>
    </ligand>
</feature>
<dbReference type="Gene3D" id="1.10.1370.30">
    <property type="match status" value="1"/>
</dbReference>
<keyword evidence="7 11" id="KW-0862">Zinc</keyword>
<feature type="binding site" evidence="9">
    <location>
        <position position="643"/>
    </location>
    <ligand>
        <name>Zn(2+)</name>
        <dbReference type="ChEBI" id="CHEBI:29105"/>
        <label>2</label>
        <note>catalytic</note>
    </ligand>
</feature>
<keyword evidence="11" id="KW-0378">Hydrolase</keyword>
<evidence type="ECO:0000256" key="10">
    <source>
        <dbReference type="PROSITE-ProRule" id="PRU01355"/>
    </source>
</evidence>
<evidence type="ECO:0000256" key="2">
    <source>
        <dbReference type="ARBA" id="ARBA00022729"/>
    </source>
</evidence>
<keyword evidence="12" id="KW-0472">Membrane</keyword>
<dbReference type="PANTHER" id="PTHR10514">
    <property type="entry name" value="ANGIOTENSIN-CONVERTING ENZYME"/>
    <property type="match status" value="1"/>
</dbReference>
<dbReference type="GO" id="GO:0008241">
    <property type="term" value="F:peptidyl-dipeptidase activity"/>
    <property type="evidence" value="ECO:0007669"/>
    <property type="project" value="InterPro"/>
</dbReference>
<dbReference type="InterPro" id="IPR001548">
    <property type="entry name" value="Peptidase_M2"/>
</dbReference>
<dbReference type="GO" id="GO:0006508">
    <property type="term" value="P:proteolysis"/>
    <property type="evidence" value="ECO:0007669"/>
    <property type="project" value="UniProtKB-KW"/>
</dbReference>
<evidence type="ECO:0000256" key="7">
    <source>
        <dbReference type="PIRSR" id="PIRSR601548-3"/>
    </source>
</evidence>
<keyword evidence="11" id="KW-0482">Metalloprotease</keyword>
<dbReference type="PROSITE" id="PS52011">
    <property type="entry name" value="PEPTIDASE_M2"/>
    <property type="match status" value="1"/>
</dbReference>
<comment type="caution">
    <text evidence="13">The sequence shown here is derived from an EMBL/GenBank/DDBJ whole genome shotgun (WGS) entry which is preliminary data.</text>
</comment>
<dbReference type="EMBL" id="JAWDGP010002164">
    <property type="protein sequence ID" value="KAK3785180.1"/>
    <property type="molecule type" value="Genomic_DNA"/>
</dbReference>
<dbReference type="PRINTS" id="PR00791">
    <property type="entry name" value="PEPDIPTASEA"/>
</dbReference>
<feature type="disulfide bond" evidence="8 10">
    <location>
        <begin position="584"/>
        <end position="602"/>
    </location>
</feature>
<evidence type="ECO:0000256" key="8">
    <source>
        <dbReference type="PIRSR" id="PIRSR601548-4"/>
    </source>
</evidence>
<evidence type="ECO:0000256" key="4">
    <source>
        <dbReference type="ARBA" id="ARBA00023180"/>
    </source>
</evidence>
<name>A0AAE1AC23_9GAST</name>
<keyword evidence="7 11" id="KW-0479">Metal-binding</keyword>
<keyword evidence="12" id="KW-0812">Transmembrane</keyword>
<gene>
    <name evidence="13" type="ORF">RRG08_008521</name>
</gene>
<keyword evidence="2" id="KW-0732">Signal</keyword>
<feature type="active site" description="Proton donor 2" evidence="6">
    <location>
        <position position="755"/>
    </location>
</feature>
<dbReference type="AlphaFoldDB" id="A0AAE1AC23"/>
<dbReference type="PANTHER" id="PTHR10514:SF27">
    <property type="entry name" value="ANGIOTENSIN-CONVERTING ENZYME"/>
    <property type="match status" value="1"/>
</dbReference>
<accession>A0AAE1AC23</accession>
<dbReference type="Proteomes" id="UP001283361">
    <property type="component" value="Unassembled WGS sequence"/>
</dbReference>
<evidence type="ECO:0000256" key="5">
    <source>
        <dbReference type="PIRSR" id="PIRSR601548-1"/>
    </source>
</evidence>
<proteinExistence type="inferred from homology"/>
<feature type="binding site" evidence="7">
    <location>
        <position position="615"/>
    </location>
    <ligand>
        <name>Zn(2+)</name>
        <dbReference type="ChEBI" id="CHEBI:29105"/>
        <label>1</label>
        <note>catalytic</note>
    </ligand>
</feature>
<keyword evidence="12" id="KW-1133">Transmembrane helix</keyword>
<keyword evidence="11" id="KW-0121">Carboxypeptidase</keyword>
<feature type="binding site" evidence="9">
    <location>
        <position position="619"/>
    </location>
    <ligand>
        <name>Zn(2+)</name>
        <dbReference type="ChEBI" id="CHEBI:29105"/>
        <label>2</label>
        <note>catalytic</note>
    </ligand>
</feature>
<feature type="active site" description="Proton donor 1" evidence="5">
    <location>
        <position position="755"/>
    </location>
</feature>
<evidence type="ECO:0000313" key="13">
    <source>
        <dbReference type="EMBL" id="KAK3785180.1"/>
    </source>
</evidence>
<comment type="similarity">
    <text evidence="1 10 11">Belongs to the peptidase M2 family.</text>
</comment>
<evidence type="ECO:0000256" key="11">
    <source>
        <dbReference type="RuleBase" id="RU361144"/>
    </source>
</evidence>
<protein>
    <recommendedName>
        <fullName evidence="11">Angiotensin-converting enzyme</fullName>
        <ecNumber evidence="11">3.4.-.-</ecNumber>
    </recommendedName>
</protein>
<dbReference type="Pfam" id="PF01401">
    <property type="entry name" value="Peptidase_M2"/>
    <property type="match status" value="2"/>
</dbReference>
<reference evidence="13" key="1">
    <citation type="journal article" date="2023" name="G3 (Bethesda)">
        <title>A reference genome for the long-term kleptoplast-retaining sea slug Elysia crispata morphotype clarki.</title>
        <authorList>
            <person name="Eastman K.E."/>
            <person name="Pendleton A.L."/>
            <person name="Shaikh M.A."/>
            <person name="Suttiyut T."/>
            <person name="Ogas R."/>
            <person name="Tomko P."/>
            <person name="Gavelis G."/>
            <person name="Widhalm J.R."/>
            <person name="Wisecaver J.H."/>
        </authorList>
    </citation>
    <scope>NUCLEOTIDE SEQUENCE</scope>
    <source>
        <strain evidence="13">ECLA1</strain>
    </source>
</reference>
<feature type="active site" description="Proton acceptor 1" evidence="5">
    <location>
        <position position="616"/>
    </location>
</feature>
<feature type="binding site" evidence="9">
    <location>
        <position position="615"/>
    </location>
    <ligand>
        <name>Zn(2+)</name>
        <dbReference type="ChEBI" id="CHEBI:29105"/>
        <label>2</label>
        <note>catalytic</note>
    </ligand>
</feature>
<dbReference type="SUPFAM" id="SSF55486">
    <property type="entry name" value="Metalloproteases ('zincins'), catalytic domain"/>
    <property type="match status" value="2"/>
</dbReference>
<keyword evidence="14" id="KW-1185">Reference proteome</keyword>
<dbReference type="EC" id="3.4.-.-" evidence="11"/>
<comment type="cofactor">
    <cofactor evidence="11">
        <name>Zn(2+)</name>
        <dbReference type="ChEBI" id="CHEBI:29105"/>
    </cofactor>
    <text evidence="11">Binds 2 Zn(2+) ions per subunit.</text>
</comment>
<dbReference type="GO" id="GO:0004180">
    <property type="term" value="F:carboxypeptidase activity"/>
    <property type="evidence" value="ECO:0007669"/>
    <property type="project" value="UniProtKB-KW"/>
</dbReference>
<dbReference type="CDD" id="cd06461">
    <property type="entry name" value="M2_ACE"/>
    <property type="match status" value="1"/>
</dbReference>
<comment type="caution">
    <text evidence="10">Lacks conserved residue(s) required for the propagation of feature annotation.</text>
</comment>
<sequence>MVSTAFSGYILGSVFLTAIGLTSLVTEFTFGSSTHNDNQRKEYGGARQGDSYSNLRSKDSLEATAQFLSDLNFQLRQMKNSLARATWNFQINGSVENKDKLANITEQYNDWYVLQKEEALIYRTNPDLFGDMARQLDMFSLSAVAKSDEMRRRQTNLENTMETLYNIEVEKLSSNKTTTGHHQINLLTVMATSRDPNRLKRVWLDWRNAIGSPIRSIYREYVDVLNFAANDNGFSDYSAYWKQSLFPETPDLYRIVNIVYCLHLLTLPGFSDYWKQSMFPETPDLYRIVNIVYCLHLLTCPGFSDYSAYWKQSLFPETPDLYRIVNIVYCLHLLALPGFSDYSAYWKQSLFPETPDLYRIVNIVYCLHLLTLPGFSDYWKQSMFPETPDLYRIVNIVYCLHLLTLPGFSDYWKQSMFFETPDLYRIVNIVYCLHLLTLPGFSDYSAYWKQSLFPETPDLDRMLDSLWDKVRPLYLQLHAYVRHRLTLRYGRGVVGTDGTIPAHLLGDMWAQHWNHISDILVPYPEVDDTLTIDAELKKRFTTIDMVRLAENFYTSLGFPEMTRQFWRKSHFVKRLEEREGSSACQASAFDLYDAGDYRMKMCAKVSISDLKTIHHEMGHIEYFMAYSNQPTIYRAPPSAAFHESVGDIAQLSLLSENRMQAFGLTPNRSSRVGGNSRWKSKKKRSLNKLMQMALDKLAFLPFSLIVDRWRWQVFQGNITPNSYNRKWWDFRRQYQGIRPPVPRSEQDFDPGAKYHIPAHMPFVSYFVAYIQEFQMYRALCDVSGHSGMLHECDLYGSQEAGQRLRNMLKAGSSRPWQEQLKSLTGSDSVTADAILEYFRPLRFWLERYNIYHDQTIGWDAEIKLDVK</sequence>
<evidence type="ECO:0000313" key="14">
    <source>
        <dbReference type="Proteomes" id="UP001283361"/>
    </source>
</evidence>
<dbReference type="GO" id="GO:0046872">
    <property type="term" value="F:metal ion binding"/>
    <property type="evidence" value="ECO:0007669"/>
    <property type="project" value="UniProtKB-KW"/>
</dbReference>
<keyword evidence="3 8" id="KW-1015">Disulfide bond</keyword>
<keyword evidence="11" id="KW-0645">Protease</keyword>
<evidence type="ECO:0000256" key="6">
    <source>
        <dbReference type="PIRSR" id="PIRSR601548-11"/>
    </source>
</evidence>
<feature type="disulfide bond" evidence="8">
    <location>
        <begin position="780"/>
        <end position="792"/>
    </location>
</feature>
<dbReference type="GO" id="GO:0016020">
    <property type="term" value="C:membrane"/>
    <property type="evidence" value="ECO:0007669"/>
    <property type="project" value="InterPro"/>
</dbReference>
<feature type="binding site" evidence="7">
    <location>
        <position position="643"/>
    </location>
    <ligand>
        <name>Zn(2+)</name>
        <dbReference type="ChEBI" id="CHEBI:29105"/>
        <label>1</label>
        <note>catalytic</note>
    </ligand>
</feature>
<evidence type="ECO:0000256" key="3">
    <source>
        <dbReference type="ARBA" id="ARBA00023157"/>
    </source>
</evidence>
<organism evidence="13 14">
    <name type="scientific">Elysia crispata</name>
    <name type="common">lettuce slug</name>
    <dbReference type="NCBI Taxonomy" id="231223"/>
    <lineage>
        <taxon>Eukaryota</taxon>
        <taxon>Metazoa</taxon>
        <taxon>Spiralia</taxon>
        <taxon>Lophotrochozoa</taxon>
        <taxon>Mollusca</taxon>
        <taxon>Gastropoda</taxon>
        <taxon>Heterobranchia</taxon>
        <taxon>Euthyneura</taxon>
        <taxon>Panpulmonata</taxon>
        <taxon>Sacoglossa</taxon>
        <taxon>Placobranchoidea</taxon>
        <taxon>Plakobranchidae</taxon>
        <taxon>Elysia</taxon>
    </lineage>
</organism>
<evidence type="ECO:0000256" key="1">
    <source>
        <dbReference type="ARBA" id="ARBA00008139"/>
    </source>
</evidence>
<evidence type="ECO:0000256" key="12">
    <source>
        <dbReference type="SAM" id="Phobius"/>
    </source>
</evidence>
<keyword evidence="4 11" id="KW-0325">Glycoprotein</keyword>
<evidence type="ECO:0000256" key="9">
    <source>
        <dbReference type="PIRSR" id="PIRSR601548-8"/>
    </source>
</evidence>
<feature type="transmembrane region" description="Helical" evidence="12">
    <location>
        <begin position="6"/>
        <end position="30"/>
    </location>
</feature>
<dbReference type="FunFam" id="1.10.1370.30:FF:000005">
    <property type="entry name" value="Angiotensin-converting enzyme"/>
    <property type="match status" value="1"/>
</dbReference>
<dbReference type="GO" id="GO:0008237">
    <property type="term" value="F:metallopeptidase activity"/>
    <property type="evidence" value="ECO:0007669"/>
    <property type="project" value="UniProtKB-KW"/>
</dbReference>
<feature type="active site" description="Proton acceptor 2" evidence="6">
    <location>
        <position position="616"/>
    </location>
</feature>